<dbReference type="EMBL" id="JAJGCB010000013">
    <property type="protein sequence ID" value="KAJ8989630.1"/>
    <property type="molecule type" value="Genomic_DNA"/>
</dbReference>
<protein>
    <submittedName>
        <fullName evidence="1">Uncharacterized protein</fullName>
    </submittedName>
</protein>
<proteinExistence type="predicted"/>
<gene>
    <name evidence="1" type="ORF">HRR80_006352</name>
</gene>
<comment type="caution">
    <text evidence="1">The sequence shown here is derived from an EMBL/GenBank/DDBJ whole genome shotgun (WGS) entry which is preliminary data.</text>
</comment>
<sequence>MLYNRQSKPSKSTCSLCGHFLPVAETRWCPLLDLPHARLDRQELKIKHMRVPPPRSSIAPSAFTYSTLHFIFCNYVVPGHVRLNQLFLTSWGSSSCIGFCRAEHMRPT</sequence>
<evidence type="ECO:0000313" key="1">
    <source>
        <dbReference type="EMBL" id="KAJ8989630.1"/>
    </source>
</evidence>
<reference evidence="1" key="1">
    <citation type="submission" date="2023-01" db="EMBL/GenBank/DDBJ databases">
        <title>Exophiala dermititidis isolated from Cystic Fibrosis Patient.</title>
        <authorList>
            <person name="Kurbessoian T."/>
            <person name="Crocker A."/>
            <person name="Murante D."/>
            <person name="Hogan D.A."/>
            <person name="Stajich J.E."/>
        </authorList>
    </citation>
    <scope>NUCLEOTIDE SEQUENCE</scope>
    <source>
        <strain evidence="1">Ex8</strain>
    </source>
</reference>
<evidence type="ECO:0000313" key="2">
    <source>
        <dbReference type="Proteomes" id="UP001161757"/>
    </source>
</evidence>
<dbReference type="Proteomes" id="UP001161757">
    <property type="component" value="Unassembled WGS sequence"/>
</dbReference>
<dbReference type="AlphaFoldDB" id="A0AAN6EQB0"/>
<accession>A0AAN6EQB0</accession>
<organism evidence="1 2">
    <name type="scientific">Exophiala dermatitidis</name>
    <name type="common">Black yeast-like fungus</name>
    <name type="synonym">Wangiella dermatitidis</name>
    <dbReference type="NCBI Taxonomy" id="5970"/>
    <lineage>
        <taxon>Eukaryota</taxon>
        <taxon>Fungi</taxon>
        <taxon>Dikarya</taxon>
        <taxon>Ascomycota</taxon>
        <taxon>Pezizomycotina</taxon>
        <taxon>Eurotiomycetes</taxon>
        <taxon>Chaetothyriomycetidae</taxon>
        <taxon>Chaetothyriales</taxon>
        <taxon>Herpotrichiellaceae</taxon>
        <taxon>Exophiala</taxon>
    </lineage>
</organism>
<name>A0AAN6EQB0_EXODE</name>